<name>A0A852RBF1_9MICO</name>
<evidence type="ECO:0000313" key="3">
    <source>
        <dbReference type="EMBL" id="NYD25704.1"/>
    </source>
</evidence>
<proteinExistence type="predicted"/>
<dbReference type="InterPro" id="IPR051448">
    <property type="entry name" value="CdaR-like_regulators"/>
</dbReference>
<evidence type="ECO:0000259" key="2">
    <source>
        <dbReference type="Pfam" id="PF14361"/>
    </source>
</evidence>
<dbReference type="Pfam" id="PF14361">
    <property type="entry name" value="RsbRD_N"/>
    <property type="match status" value="1"/>
</dbReference>
<dbReference type="PANTHER" id="PTHR33744:SF1">
    <property type="entry name" value="DNA-BINDING TRANSCRIPTIONAL ACTIVATOR ADER"/>
    <property type="match status" value="1"/>
</dbReference>
<protein>
    <recommendedName>
        <fullName evidence="5">PucR C-terminal helix-turn-helix domain-containing protein</fullName>
    </recommendedName>
</protein>
<evidence type="ECO:0000313" key="4">
    <source>
        <dbReference type="Proteomes" id="UP000586095"/>
    </source>
</evidence>
<gene>
    <name evidence="3" type="ORF">BJ960_000507</name>
</gene>
<sequence>MVHSIPLPDLSGVARDAEWVELVALLGRHKERMVDDFFDGFDGNVVYEGAVPAGDISDLVSSTMEMYLLLLAGKQLPDELRRLPADLGARRARQGVPAEQLLDGVRTNSRVIWNALRSITGPDQMECLVRNTGLFLGLVEWHVREVQYAYLREADRLQRRSETVRRQALRRLFEEPAPGQGELAMICRDLGLQADSEYALVVQPGQHATDCELCESGEWPYAHEPGRVTCHFRQVRLHESEGDEPSLSGRAAFFTPIQGVRGLLPALHTGHALLYAYDFDTPVLLTSKNTWAGVAWRAVEELFPPDLAPVDVSRVRALGPNARRRLLDTVAAYLANGSIKATAEQLFCHRNTIVKRLAQFEELIGLRFSVPNEAALVVLAIAALTREDGTYA</sequence>
<dbReference type="PANTHER" id="PTHR33744">
    <property type="entry name" value="CARBOHYDRATE DIACID REGULATOR"/>
    <property type="match status" value="1"/>
</dbReference>
<dbReference type="Pfam" id="PF13556">
    <property type="entry name" value="HTH_30"/>
    <property type="match status" value="1"/>
</dbReference>
<feature type="domain" description="PucR C-terminal helix-turn-helix" evidence="1">
    <location>
        <begin position="326"/>
        <end position="383"/>
    </location>
</feature>
<evidence type="ECO:0008006" key="5">
    <source>
        <dbReference type="Google" id="ProtNLM"/>
    </source>
</evidence>
<dbReference type="Proteomes" id="UP000586095">
    <property type="component" value="Unassembled WGS sequence"/>
</dbReference>
<dbReference type="InterPro" id="IPR025736">
    <property type="entry name" value="PucR_C-HTH_dom"/>
</dbReference>
<feature type="domain" description="RsbT co-antagonist protein RsbRD N-terminal" evidence="2">
    <location>
        <begin position="48"/>
        <end position="165"/>
    </location>
</feature>
<dbReference type="InterPro" id="IPR025751">
    <property type="entry name" value="RsbRD_N_dom"/>
</dbReference>
<dbReference type="Gene3D" id="1.10.10.2840">
    <property type="entry name" value="PucR C-terminal helix-turn-helix domain"/>
    <property type="match status" value="1"/>
</dbReference>
<reference evidence="3 4" key="1">
    <citation type="submission" date="2020-07" db="EMBL/GenBank/DDBJ databases">
        <title>Sequencing the genomes of 1000 actinobacteria strains.</title>
        <authorList>
            <person name="Klenk H.-P."/>
        </authorList>
    </citation>
    <scope>NUCLEOTIDE SEQUENCE [LARGE SCALE GENOMIC DNA]</scope>
    <source>
        <strain evidence="3 4">DSM 17380</strain>
    </source>
</reference>
<dbReference type="RefSeq" id="WP_185986121.1">
    <property type="nucleotide sequence ID" value="NZ_JACCBD010000001.1"/>
</dbReference>
<dbReference type="AlphaFoldDB" id="A0A852RBF1"/>
<accession>A0A852RBF1</accession>
<dbReference type="InterPro" id="IPR042070">
    <property type="entry name" value="PucR_C-HTH_sf"/>
</dbReference>
<keyword evidence="4" id="KW-1185">Reference proteome</keyword>
<evidence type="ECO:0000259" key="1">
    <source>
        <dbReference type="Pfam" id="PF13556"/>
    </source>
</evidence>
<dbReference type="EMBL" id="JACCBD010000001">
    <property type="protein sequence ID" value="NYD25704.1"/>
    <property type="molecule type" value="Genomic_DNA"/>
</dbReference>
<organism evidence="3 4">
    <name type="scientific">Leucobacter aridicollis</name>
    <dbReference type="NCBI Taxonomy" id="283878"/>
    <lineage>
        <taxon>Bacteria</taxon>
        <taxon>Bacillati</taxon>
        <taxon>Actinomycetota</taxon>
        <taxon>Actinomycetes</taxon>
        <taxon>Micrococcales</taxon>
        <taxon>Microbacteriaceae</taxon>
        <taxon>Leucobacter</taxon>
    </lineage>
</organism>
<comment type="caution">
    <text evidence="3">The sequence shown here is derived from an EMBL/GenBank/DDBJ whole genome shotgun (WGS) entry which is preliminary data.</text>
</comment>